<reference evidence="1" key="1">
    <citation type="submission" date="2020-03" db="EMBL/GenBank/DDBJ databases">
        <title>Hybrid Assembly of Korean Phytophthora infestans isolates.</title>
        <authorList>
            <person name="Prokchorchik M."/>
            <person name="Lee Y."/>
            <person name="Seo J."/>
            <person name="Cho J.-H."/>
            <person name="Park Y.-E."/>
            <person name="Jang D.-C."/>
            <person name="Im J.-S."/>
            <person name="Choi J.-G."/>
            <person name="Park H.-J."/>
            <person name="Lee G.-B."/>
            <person name="Lee Y.-G."/>
            <person name="Hong S.-Y."/>
            <person name="Cho K."/>
            <person name="Sohn K.H."/>
        </authorList>
    </citation>
    <scope>NUCLEOTIDE SEQUENCE</scope>
    <source>
        <strain evidence="1">KR_2_A2</strain>
    </source>
</reference>
<evidence type="ECO:0000313" key="1">
    <source>
        <dbReference type="EMBL" id="KAF4138884.1"/>
    </source>
</evidence>
<name>A0A8S9UIW0_PHYIN</name>
<protein>
    <submittedName>
        <fullName evidence="1">Uncharacterized protein</fullName>
    </submittedName>
</protein>
<feature type="non-terminal residue" evidence="1">
    <location>
        <position position="50"/>
    </location>
</feature>
<evidence type="ECO:0000313" key="2">
    <source>
        <dbReference type="Proteomes" id="UP000704712"/>
    </source>
</evidence>
<gene>
    <name evidence="1" type="ORF">GN958_ATG11841</name>
</gene>
<accession>A0A8S9UIW0</accession>
<dbReference type="AlphaFoldDB" id="A0A8S9UIW0"/>
<sequence length="50" mass="5808">TGTHFAFEICHILKLTLESRFTESAQKSEMQWIHCISLFLSYGREIISTC</sequence>
<comment type="caution">
    <text evidence="1">The sequence shown here is derived from an EMBL/GenBank/DDBJ whole genome shotgun (WGS) entry which is preliminary data.</text>
</comment>
<dbReference type="Proteomes" id="UP000704712">
    <property type="component" value="Unassembled WGS sequence"/>
</dbReference>
<organism evidence="1 2">
    <name type="scientific">Phytophthora infestans</name>
    <name type="common">Potato late blight agent</name>
    <name type="synonym">Botrytis infestans</name>
    <dbReference type="NCBI Taxonomy" id="4787"/>
    <lineage>
        <taxon>Eukaryota</taxon>
        <taxon>Sar</taxon>
        <taxon>Stramenopiles</taxon>
        <taxon>Oomycota</taxon>
        <taxon>Peronosporomycetes</taxon>
        <taxon>Peronosporales</taxon>
        <taxon>Peronosporaceae</taxon>
        <taxon>Phytophthora</taxon>
    </lineage>
</organism>
<dbReference type="EMBL" id="JAACNO010001608">
    <property type="protein sequence ID" value="KAF4138884.1"/>
    <property type="molecule type" value="Genomic_DNA"/>
</dbReference>
<proteinExistence type="predicted"/>